<sequence>MRDELKFKDWKLPEWRATLSFSITRKQSDAQEDFVITYSSTLRLSVGNRRQKRKGISQKRLTEPLISRLILVRYRMRKEESKFFDRRCIPKTTESQNYICQ</sequence>
<evidence type="ECO:0000313" key="2">
    <source>
        <dbReference type="Proteomes" id="UP001054945"/>
    </source>
</evidence>
<evidence type="ECO:0000313" key="1">
    <source>
        <dbReference type="EMBL" id="GIZ02851.1"/>
    </source>
</evidence>
<keyword evidence="2" id="KW-1185">Reference proteome</keyword>
<dbReference type="EMBL" id="BPLR01018869">
    <property type="protein sequence ID" value="GIZ02851.1"/>
    <property type="molecule type" value="Genomic_DNA"/>
</dbReference>
<gene>
    <name evidence="1" type="ORF">CEXT_451461</name>
</gene>
<protein>
    <submittedName>
        <fullName evidence="1">Uncharacterized protein</fullName>
    </submittedName>
</protein>
<accession>A0AAV4Y5X6</accession>
<comment type="caution">
    <text evidence="1">The sequence shown here is derived from an EMBL/GenBank/DDBJ whole genome shotgun (WGS) entry which is preliminary data.</text>
</comment>
<name>A0AAV4Y5X6_CAEEX</name>
<organism evidence="1 2">
    <name type="scientific">Caerostris extrusa</name>
    <name type="common">Bark spider</name>
    <name type="synonym">Caerostris bankana</name>
    <dbReference type="NCBI Taxonomy" id="172846"/>
    <lineage>
        <taxon>Eukaryota</taxon>
        <taxon>Metazoa</taxon>
        <taxon>Ecdysozoa</taxon>
        <taxon>Arthropoda</taxon>
        <taxon>Chelicerata</taxon>
        <taxon>Arachnida</taxon>
        <taxon>Araneae</taxon>
        <taxon>Araneomorphae</taxon>
        <taxon>Entelegynae</taxon>
        <taxon>Araneoidea</taxon>
        <taxon>Araneidae</taxon>
        <taxon>Caerostris</taxon>
    </lineage>
</organism>
<dbReference type="Proteomes" id="UP001054945">
    <property type="component" value="Unassembled WGS sequence"/>
</dbReference>
<proteinExistence type="predicted"/>
<reference evidence="1 2" key="1">
    <citation type="submission" date="2021-06" db="EMBL/GenBank/DDBJ databases">
        <title>Caerostris extrusa draft genome.</title>
        <authorList>
            <person name="Kono N."/>
            <person name="Arakawa K."/>
        </authorList>
    </citation>
    <scope>NUCLEOTIDE SEQUENCE [LARGE SCALE GENOMIC DNA]</scope>
</reference>
<dbReference type="AlphaFoldDB" id="A0AAV4Y5X6"/>